<reference evidence="3" key="1">
    <citation type="journal article" date="2019" name="Int. J. Syst. Evol. Microbiol.">
        <title>The Global Catalogue of Microorganisms (GCM) 10K type strain sequencing project: providing services to taxonomists for standard genome sequencing and annotation.</title>
        <authorList>
            <consortium name="The Broad Institute Genomics Platform"/>
            <consortium name="The Broad Institute Genome Sequencing Center for Infectious Disease"/>
            <person name="Wu L."/>
            <person name="Ma J."/>
        </authorList>
    </citation>
    <scope>NUCLEOTIDE SEQUENCE [LARGE SCALE GENOMIC DNA]</scope>
    <source>
        <strain evidence="3">KCTC 42398</strain>
    </source>
</reference>
<dbReference type="Pfam" id="PF07610">
    <property type="entry name" value="DUF1573"/>
    <property type="match status" value="1"/>
</dbReference>
<protein>
    <submittedName>
        <fullName evidence="2">DUF1573 domain-containing protein</fullName>
    </submittedName>
</protein>
<dbReference type="PANTHER" id="PTHR37833:SF1">
    <property type="entry name" value="SIGNAL PEPTIDE PROTEIN"/>
    <property type="match status" value="1"/>
</dbReference>
<dbReference type="InterPro" id="IPR011467">
    <property type="entry name" value="DUF1573"/>
</dbReference>
<evidence type="ECO:0000256" key="1">
    <source>
        <dbReference type="SAM" id="SignalP"/>
    </source>
</evidence>
<accession>A0ABW5T867</accession>
<evidence type="ECO:0000313" key="3">
    <source>
        <dbReference type="Proteomes" id="UP001597476"/>
    </source>
</evidence>
<dbReference type="RefSeq" id="WP_380289549.1">
    <property type="nucleotide sequence ID" value="NZ_JBHULY010000006.1"/>
</dbReference>
<keyword evidence="3" id="KW-1185">Reference proteome</keyword>
<dbReference type="InterPro" id="IPR013783">
    <property type="entry name" value="Ig-like_fold"/>
</dbReference>
<feature type="signal peptide" evidence="1">
    <location>
        <begin position="1"/>
        <end position="19"/>
    </location>
</feature>
<sequence>MKHLITILFVGLISFSLNAQGKVAKIEFKETTIDYGTIEKGSNGVRVFEFTNTGEAPLIISKVTSSCGCTIPKKPEDPIMPGKTGQIEVKYDTNRVNPIRKTITVMSNAETPTVALKIKGLVVDPSKNNVLEKKTKSLVEQ</sequence>
<dbReference type="PANTHER" id="PTHR37833">
    <property type="entry name" value="LIPOPROTEIN-RELATED"/>
    <property type="match status" value="1"/>
</dbReference>
<feature type="chain" id="PRO_5045104744" evidence="1">
    <location>
        <begin position="20"/>
        <end position="141"/>
    </location>
</feature>
<organism evidence="2 3">
    <name type="scientific">Hyunsoonleella rubra</name>
    <dbReference type="NCBI Taxonomy" id="1737062"/>
    <lineage>
        <taxon>Bacteria</taxon>
        <taxon>Pseudomonadati</taxon>
        <taxon>Bacteroidota</taxon>
        <taxon>Flavobacteriia</taxon>
        <taxon>Flavobacteriales</taxon>
        <taxon>Flavobacteriaceae</taxon>
    </lineage>
</organism>
<dbReference type="Proteomes" id="UP001597476">
    <property type="component" value="Unassembled WGS sequence"/>
</dbReference>
<dbReference type="EMBL" id="JBHULY010000006">
    <property type="protein sequence ID" value="MFD2725501.1"/>
    <property type="molecule type" value="Genomic_DNA"/>
</dbReference>
<keyword evidence="1" id="KW-0732">Signal</keyword>
<proteinExistence type="predicted"/>
<evidence type="ECO:0000313" key="2">
    <source>
        <dbReference type="EMBL" id="MFD2725501.1"/>
    </source>
</evidence>
<comment type="caution">
    <text evidence="2">The sequence shown here is derived from an EMBL/GenBank/DDBJ whole genome shotgun (WGS) entry which is preliminary data.</text>
</comment>
<gene>
    <name evidence="2" type="ORF">ACFSR8_04690</name>
</gene>
<dbReference type="Gene3D" id="2.60.40.10">
    <property type="entry name" value="Immunoglobulins"/>
    <property type="match status" value="1"/>
</dbReference>
<name>A0ABW5T867_9FLAO</name>